<accession>A0A7G3UKT6</accession>
<keyword evidence="3" id="KW-1185">Reference proteome</keyword>
<evidence type="ECO:0000313" key="2">
    <source>
        <dbReference type="EMBL" id="QKM69800.1"/>
    </source>
</evidence>
<name>A0A7G3UKT6_STRT9</name>
<dbReference type="InterPro" id="IPR009593">
    <property type="entry name" value="DUF1203"/>
</dbReference>
<gene>
    <name evidence="2" type="ORF">STSU_024285</name>
</gene>
<dbReference type="EMBL" id="CP029159">
    <property type="protein sequence ID" value="QKM69800.1"/>
    <property type="molecule type" value="Genomic_DNA"/>
</dbReference>
<feature type="region of interest" description="Disordered" evidence="1">
    <location>
        <begin position="1"/>
        <end position="62"/>
    </location>
</feature>
<feature type="compositionally biased region" description="Basic and acidic residues" evidence="1">
    <location>
        <begin position="24"/>
        <end position="34"/>
    </location>
</feature>
<evidence type="ECO:0000256" key="1">
    <source>
        <dbReference type="SAM" id="MobiDB-lite"/>
    </source>
</evidence>
<reference evidence="2 3" key="1">
    <citation type="journal article" date="2012" name="J. Bacteriol.">
        <title>Draft genome of Streptomyces tsukubaensis NRRL 18488, the producer of the clinically important immunosuppressant tacrolimus (FK506).</title>
        <authorList>
            <person name="Barreiro C."/>
            <person name="Prieto C."/>
            <person name="Sola-Landa A."/>
            <person name="Solera E."/>
            <person name="Martinez-Castro M."/>
            <person name="Perez-Redondo R."/>
            <person name="Garcia-Estrada C."/>
            <person name="Aparicio J.F."/>
            <person name="Fernandez-Martinez L.T."/>
            <person name="Santos-Aberturas J."/>
            <person name="Salehi-Najafabadi Z."/>
            <person name="Rodriguez-Garcia A."/>
            <person name="Tauch A."/>
            <person name="Martin J.F."/>
        </authorList>
    </citation>
    <scope>NUCLEOTIDE SEQUENCE [LARGE SCALE GENOMIC DNA]</scope>
    <source>
        <strain evidence="3">DSM 42081 / NBRC 108919 / NRRL 18488 / 9993</strain>
    </source>
</reference>
<organism evidence="2 3">
    <name type="scientific">Streptomyces tsukubensis (strain DSM 42081 / NBRC 108919 / NRRL 18488 / 9993)</name>
    <dbReference type="NCBI Taxonomy" id="1114943"/>
    <lineage>
        <taxon>Bacteria</taxon>
        <taxon>Bacillati</taxon>
        <taxon>Actinomycetota</taxon>
        <taxon>Actinomycetes</taxon>
        <taxon>Kitasatosporales</taxon>
        <taxon>Streptomycetaceae</taxon>
        <taxon>Streptomyces</taxon>
    </lineage>
</organism>
<dbReference type="Pfam" id="PF06718">
    <property type="entry name" value="DUF1203"/>
    <property type="match status" value="1"/>
</dbReference>
<evidence type="ECO:0000313" key="3">
    <source>
        <dbReference type="Proteomes" id="UP000005940"/>
    </source>
</evidence>
<dbReference type="AlphaFoldDB" id="A0A7G3UKT6"/>
<sequence length="223" mass="24025">MGSPPTAFEYSPRAPRAPPRRAYRSPERDVRYPPETRGTAGQAGPMTTTDTAGAPAVAARRHRPLPIEPAVLTLLRTTDDAGRPCLPYTDDEGGAPLRCCLRRSRPGESIALVSYAPLRRWAAESGADPGAYDEQGPVFVHAEECGGPPAAGPDLPFVHAGALRVLRRYDAKGRIRGGRLLELTDAPDGGFEQALEEAFADPAVALVHIRAAEYGCFLFELRR</sequence>
<dbReference type="Proteomes" id="UP000005940">
    <property type="component" value="Chromosome"/>
</dbReference>
<proteinExistence type="predicted"/>
<protein>
    <submittedName>
        <fullName evidence="2">DUF1203 domain-containing protein</fullName>
    </submittedName>
</protein>